<accession>A0A9P8PF04</accession>
<dbReference type="SUPFAM" id="SSF53254">
    <property type="entry name" value="Phosphoglycerate mutase-like"/>
    <property type="match status" value="1"/>
</dbReference>
<dbReference type="CDD" id="cd07067">
    <property type="entry name" value="HP_PGM_like"/>
    <property type="match status" value="1"/>
</dbReference>
<dbReference type="PANTHER" id="PTHR10606">
    <property type="entry name" value="6-PHOSPHOFRUCTO-2-KINASE/FRUCTOSE-2,6-BISPHOSPHATASE"/>
    <property type="match status" value="1"/>
</dbReference>
<comment type="caution">
    <text evidence="5">The sequence shown here is derived from an EMBL/GenBank/DDBJ whole genome shotgun (WGS) entry which is preliminary data.</text>
</comment>
<dbReference type="Proteomes" id="UP000769528">
    <property type="component" value="Unassembled WGS sequence"/>
</dbReference>
<evidence type="ECO:0000256" key="3">
    <source>
        <dbReference type="SAM" id="MobiDB-lite"/>
    </source>
</evidence>
<evidence type="ECO:0000313" key="6">
    <source>
        <dbReference type="Proteomes" id="UP000769528"/>
    </source>
</evidence>
<dbReference type="PRINTS" id="PR00991">
    <property type="entry name" value="6PFRUCTKNASE"/>
</dbReference>
<keyword evidence="1" id="KW-0547">Nucleotide-binding</keyword>
<dbReference type="AlphaFoldDB" id="A0A9P8PF04"/>
<feature type="compositionally biased region" description="Low complexity" evidence="3">
    <location>
        <begin position="92"/>
        <end position="110"/>
    </location>
</feature>
<feature type="compositionally biased region" description="Polar residues" evidence="3">
    <location>
        <begin position="42"/>
        <end position="55"/>
    </location>
</feature>
<protein>
    <recommendedName>
        <fullName evidence="4">6-phosphofructo-2-kinase domain-containing protein</fullName>
    </recommendedName>
</protein>
<sequence length="718" mass="81960">MPLDKVFHPDYSDNAIVSSSEEEDPPSETSPSRSTITLKENVFSSPRKNQSNTDQLDPKSRENVGDVPIKNSQDRESSQTLIIPQFNKRPLSDTPVGSTGPSPTMSTGTSKVSSIENSPDVIPSINDVLSVPPLKLSKRRGTTLDVPGVTKTIRSPTTELVDSETGSKLVIVMVGLPASGKSYISNKLTRYLNWLQHETKIFNVGSTRRRDSRSAHLGPSSGPLPDKPKSSSTSHNANFFNPENAEATSIREKWAMDTLDQLLDYLLRGPGFVGVFDATNSTKNRRMNIYDRIRARSKDIKVLFLESICHDKNIIRKNIQLKLTGPDYKTMDPQLALKDFTERLQNYEKAYEPIDDEEGLQYIKMIDVGKKVVAYNIQGFLASQTVFYLLNFNLNERQIWVTRHGESQDNVSGKIGGDSRLTERGEKFARALKRFMKHEKQKFWSEQYKKFQDLLSNKEIDVIPEETNFNVWTSMLKRSVDTSKYFYNDDDYLVKEIRMLNELCAGNCEGMTYEEIQSKFPEEFNARIQDKLRYRYPGIGGESYLDVINRLRPIINEVERTVDNVLLITHRVVARVLLGYFMNLDRDVICNLDVPLHCIYLLEPKPYGVEWSLFEFDEEKDWFFKIPKENLHHKKVKEVDVQFRERKFSVVPTAPPKFSAALCASKVALMNPSANEVALQRSGPLAVLSKQRNPMESVNQIEIEKLSERLNRLKSSKN</sequence>
<dbReference type="Gene3D" id="3.40.50.300">
    <property type="entry name" value="P-loop containing nucleotide triphosphate hydrolases"/>
    <property type="match status" value="1"/>
</dbReference>
<dbReference type="FunFam" id="3.40.50.300:FF:000644">
    <property type="entry name" value="GpmB, Fructose-2,6-bisphosphatase"/>
    <property type="match status" value="1"/>
</dbReference>
<dbReference type="GO" id="GO:0005524">
    <property type="term" value="F:ATP binding"/>
    <property type="evidence" value="ECO:0007669"/>
    <property type="project" value="UniProtKB-KW"/>
</dbReference>
<dbReference type="SMART" id="SM00855">
    <property type="entry name" value="PGAM"/>
    <property type="match status" value="1"/>
</dbReference>
<organism evidence="5 6">
    <name type="scientific">Wickerhamomyces mucosus</name>
    <dbReference type="NCBI Taxonomy" id="1378264"/>
    <lineage>
        <taxon>Eukaryota</taxon>
        <taxon>Fungi</taxon>
        <taxon>Dikarya</taxon>
        <taxon>Ascomycota</taxon>
        <taxon>Saccharomycotina</taxon>
        <taxon>Saccharomycetes</taxon>
        <taxon>Phaffomycetales</taxon>
        <taxon>Wickerhamomycetaceae</taxon>
        <taxon>Wickerhamomyces</taxon>
    </lineage>
</organism>
<dbReference type="GO" id="GO:0003873">
    <property type="term" value="F:6-phosphofructo-2-kinase activity"/>
    <property type="evidence" value="ECO:0007669"/>
    <property type="project" value="InterPro"/>
</dbReference>
<dbReference type="InterPro" id="IPR003094">
    <property type="entry name" value="6Pfruct_kin"/>
</dbReference>
<dbReference type="Pfam" id="PF00300">
    <property type="entry name" value="His_Phos_1"/>
    <property type="match status" value="2"/>
</dbReference>
<dbReference type="InterPro" id="IPR013078">
    <property type="entry name" value="His_Pase_superF_clade-1"/>
</dbReference>
<dbReference type="InterPro" id="IPR013079">
    <property type="entry name" value="6Phosfructo_kin"/>
</dbReference>
<dbReference type="Pfam" id="PF01591">
    <property type="entry name" value="6PF2K"/>
    <property type="match status" value="1"/>
</dbReference>
<dbReference type="InterPro" id="IPR027417">
    <property type="entry name" value="P-loop_NTPase"/>
</dbReference>
<name>A0A9P8PF04_9ASCO</name>
<dbReference type="PANTHER" id="PTHR10606:SF32">
    <property type="entry name" value="6-PHOSPHOFRUCTO-2-KINASE 1"/>
    <property type="match status" value="1"/>
</dbReference>
<dbReference type="PROSITE" id="PS00175">
    <property type="entry name" value="PG_MUTASE"/>
    <property type="match status" value="1"/>
</dbReference>
<dbReference type="PIRSF" id="PIRSF000709">
    <property type="entry name" value="6PFK_2-Ptase"/>
    <property type="match status" value="1"/>
</dbReference>
<reference evidence="5" key="1">
    <citation type="journal article" date="2021" name="Open Biol.">
        <title>Shared evolutionary footprints suggest mitochondrial oxidative damage underlies multiple complex I losses in fungi.</title>
        <authorList>
            <person name="Schikora-Tamarit M.A."/>
            <person name="Marcet-Houben M."/>
            <person name="Nosek J."/>
            <person name="Gabaldon T."/>
        </authorList>
    </citation>
    <scope>NUCLEOTIDE SEQUENCE</scope>
    <source>
        <strain evidence="5">CBS6341</strain>
    </source>
</reference>
<dbReference type="GO" id="GO:0006003">
    <property type="term" value="P:fructose 2,6-bisphosphate metabolic process"/>
    <property type="evidence" value="ECO:0007669"/>
    <property type="project" value="InterPro"/>
</dbReference>
<evidence type="ECO:0000313" key="5">
    <source>
        <dbReference type="EMBL" id="KAH3670345.1"/>
    </source>
</evidence>
<evidence type="ECO:0000256" key="2">
    <source>
        <dbReference type="ARBA" id="ARBA00022840"/>
    </source>
</evidence>
<dbReference type="SUPFAM" id="SSF52540">
    <property type="entry name" value="P-loop containing nucleoside triphosphate hydrolases"/>
    <property type="match status" value="1"/>
</dbReference>
<dbReference type="Gene3D" id="3.40.50.1240">
    <property type="entry name" value="Phosphoglycerate mutase-like"/>
    <property type="match status" value="1"/>
</dbReference>
<reference evidence="5" key="2">
    <citation type="submission" date="2021-01" db="EMBL/GenBank/DDBJ databases">
        <authorList>
            <person name="Schikora-Tamarit M.A."/>
        </authorList>
    </citation>
    <scope>NUCLEOTIDE SEQUENCE</scope>
    <source>
        <strain evidence="5">CBS6341</strain>
    </source>
</reference>
<evidence type="ECO:0000256" key="1">
    <source>
        <dbReference type="ARBA" id="ARBA00022741"/>
    </source>
</evidence>
<proteinExistence type="predicted"/>
<keyword evidence="2" id="KW-0067">ATP-binding</keyword>
<gene>
    <name evidence="5" type="ORF">WICMUC_004841</name>
</gene>
<dbReference type="InterPro" id="IPR029033">
    <property type="entry name" value="His_PPase_superfam"/>
</dbReference>
<feature type="region of interest" description="Disordered" evidence="3">
    <location>
        <begin position="205"/>
        <end position="242"/>
    </location>
</feature>
<dbReference type="InterPro" id="IPR001345">
    <property type="entry name" value="PG/BPGM_mutase_AS"/>
</dbReference>
<dbReference type="EMBL" id="JAEUBF010001301">
    <property type="protein sequence ID" value="KAH3670345.1"/>
    <property type="molecule type" value="Genomic_DNA"/>
</dbReference>
<keyword evidence="6" id="KW-1185">Reference proteome</keyword>
<feature type="compositionally biased region" description="Low complexity" evidence="3">
    <location>
        <begin position="27"/>
        <end position="37"/>
    </location>
</feature>
<feature type="domain" description="6-phosphofructo-2-kinase" evidence="4">
    <location>
        <begin position="160"/>
        <end position="394"/>
    </location>
</feature>
<dbReference type="OrthoDB" id="267323at2759"/>
<feature type="compositionally biased region" description="Basic and acidic residues" evidence="3">
    <location>
        <begin position="1"/>
        <end position="11"/>
    </location>
</feature>
<evidence type="ECO:0000259" key="4">
    <source>
        <dbReference type="Pfam" id="PF01591"/>
    </source>
</evidence>
<dbReference type="GO" id="GO:0005829">
    <property type="term" value="C:cytosol"/>
    <property type="evidence" value="ECO:0007669"/>
    <property type="project" value="TreeGrafter"/>
</dbReference>
<dbReference type="GO" id="GO:0006000">
    <property type="term" value="P:fructose metabolic process"/>
    <property type="evidence" value="ECO:0007669"/>
    <property type="project" value="InterPro"/>
</dbReference>
<feature type="region of interest" description="Disordered" evidence="3">
    <location>
        <begin position="1"/>
        <end position="119"/>
    </location>
</feature>